<dbReference type="EMBL" id="JARKIK010000089">
    <property type="protein sequence ID" value="KAK8723434.1"/>
    <property type="molecule type" value="Genomic_DNA"/>
</dbReference>
<dbReference type="InterPro" id="IPR000483">
    <property type="entry name" value="Cys-rich_flank_reg_C"/>
</dbReference>
<feature type="transmembrane region" description="Helical" evidence="7">
    <location>
        <begin position="252"/>
        <end position="277"/>
    </location>
</feature>
<name>A0AAW0W2Q5_CHEQU</name>
<evidence type="ECO:0000256" key="6">
    <source>
        <dbReference type="SAM" id="MobiDB-lite"/>
    </source>
</evidence>
<feature type="non-terminal residue" evidence="9">
    <location>
        <position position="1"/>
    </location>
</feature>
<evidence type="ECO:0000256" key="4">
    <source>
        <dbReference type="ARBA" id="ARBA00023157"/>
    </source>
</evidence>
<feature type="region of interest" description="Disordered" evidence="6">
    <location>
        <begin position="460"/>
        <end position="492"/>
    </location>
</feature>
<keyword evidence="3" id="KW-0677">Repeat</keyword>
<comment type="caution">
    <text evidence="9">The sequence shown here is derived from an EMBL/GenBank/DDBJ whole genome shotgun (WGS) entry which is preliminary data.</text>
</comment>
<accession>A0AAW0W2Q5</accession>
<dbReference type="PANTHER" id="PTHR45842">
    <property type="entry name" value="SYNAPTIC ADHESION-LIKE MOLECULE SALM"/>
    <property type="match status" value="1"/>
</dbReference>
<dbReference type="SMART" id="SM00408">
    <property type="entry name" value="IGc2"/>
    <property type="match status" value="1"/>
</dbReference>
<dbReference type="Gene3D" id="2.60.40.10">
    <property type="entry name" value="Immunoglobulins"/>
    <property type="match status" value="1"/>
</dbReference>
<feature type="compositionally biased region" description="Pro residues" evidence="6">
    <location>
        <begin position="535"/>
        <end position="545"/>
    </location>
</feature>
<reference evidence="9 10" key="1">
    <citation type="journal article" date="2024" name="BMC Genomics">
        <title>Genome assembly of redclaw crayfish (Cherax quadricarinatus) provides insights into its immune adaptation and hypoxia tolerance.</title>
        <authorList>
            <person name="Liu Z."/>
            <person name="Zheng J."/>
            <person name="Li H."/>
            <person name="Fang K."/>
            <person name="Wang S."/>
            <person name="He J."/>
            <person name="Zhou D."/>
            <person name="Weng S."/>
            <person name="Chi M."/>
            <person name="Gu Z."/>
            <person name="He J."/>
            <person name="Li F."/>
            <person name="Wang M."/>
        </authorList>
    </citation>
    <scope>NUCLEOTIDE SEQUENCE [LARGE SCALE GENOMIC DNA]</scope>
    <source>
        <strain evidence="9">ZL_2023a</strain>
    </source>
</reference>
<evidence type="ECO:0000256" key="5">
    <source>
        <dbReference type="ARBA" id="ARBA00023180"/>
    </source>
</evidence>
<dbReference type="SMART" id="SM00369">
    <property type="entry name" value="LRR_TYP"/>
    <property type="match status" value="3"/>
</dbReference>
<dbReference type="EMBL" id="JARKIK010000089">
    <property type="protein sequence ID" value="KAK8723435.1"/>
    <property type="molecule type" value="Genomic_DNA"/>
</dbReference>
<keyword evidence="1" id="KW-0433">Leucine-rich repeat</keyword>
<dbReference type="InterPro" id="IPR007110">
    <property type="entry name" value="Ig-like_dom"/>
</dbReference>
<gene>
    <name evidence="9" type="ORF">OTU49_011708</name>
</gene>
<dbReference type="SUPFAM" id="SSF52058">
    <property type="entry name" value="L domain-like"/>
    <property type="match status" value="1"/>
</dbReference>
<feature type="region of interest" description="Disordered" evidence="6">
    <location>
        <begin position="499"/>
        <end position="518"/>
    </location>
</feature>
<organism evidence="9 10">
    <name type="scientific">Cherax quadricarinatus</name>
    <name type="common">Australian red claw crayfish</name>
    <dbReference type="NCBI Taxonomy" id="27406"/>
    <lineage>
        <taxon>Eukaryota</taxon>
        <taxon>Metazoa</taxon>
        <taxon>Ecdysozoa</taxon>
        <taxon>Arthropoda</taxon>
        <taxon>Crustacea</taxon>
        <taxon>Multicrustacea</taxon>
        <taxon>Malacostraca</taxon>
        <taxon>Eumalacostraca</taxon>
        <taxon>Eucarida</taxon>
        <taxon>Decapoda</taxon>
        <taxon>Pleocyemata</taxon>
        <taxon>Astacidea</taxon>
        <taxon>Parastacoidea</taxon>
        <taxon>Parastacidae</taxon>
        <taxon>Cherax</taxon>
    </lineage>
</organism>
<dbReference type="InterPro" id="IPR050467">
    <property type="entry name" value="LRFN"/>
</dbReference>
<dbReference type="Pfam" id="PF13855">
    <property type="entry name" value="LRR_8"/>
    <property type="match status" value="1"/>
</dbReference>
<dbReference type="InterPro" id="IPR036179">
    <property type="entry name" value="Ig-like_dom_sf"/>
</dbReference>
<dbReference type="Proteomes" id="UP001445076">
    <property type="component" value="Unassembled WGS sequence"/>
</dbReference>
<dbReference type="AlphaFoldDB" id="A0AAW0W2Q5"/>
<dbReference type="InterPro" id="IPR003598">
    <property type="entry name" value="Ig_sub2"/>
</dbReference>
<dbReference type="InterPro" id="IPR013783">
    <property type="entry name" value="Ig-like_fold"/>
</dbReference>
<keyword evidence="2" id="KW-0732">Signal</keyword>
<feature type="compositionally biased region" description="Polar residues" evidence="6">
    <location>
        <begin position="560"/>
        <end position="581"/>
    </location>
</feature>
<evidence type="ECO:0000313" key="10">
    <source>
        <dbReference type="Proteomes" id="UP001445076"/>
    </source>
</evidence>
<dbReference type="InterPro" id="IPR003599">
    <property type="entry name" value="Ig_sub"/>
</dbReference>
<reference evidence="9" key="2">
    <citation type="submission" date="2024-01" db="EMBL/GenBank/DDBJ databases">
        <authorList>
            <person name="He J."/>
            <person name="Wang M."/>
            <person name="Zheng J."/>
            <person name="Liu Z."/>
        </authorList>
    </citation>
    <scope>NUCLEOTIDE SEQUENCE</scope>
    <source>
        <strain evidence="9">ZL_2023a</strain>
        <tissue evidence="9">Muscle</tissue>
    </source>
</reference>
<dbReference type="SMART" id="SM00082">
    <property type="entry name" value="LRRCT"/>
    <property type="match status" value="1"/>
</dbReference>
<protein>
    <recommendedName>
        <fullName evidence="8">Ig-like domain-containing protein</fullName>
    </recommendedName>
</protein>
<keyword evidence="10" id="KW-1185">Reference proteome</keyword>
<feature type="compositionally biased region" description="Polar residues" evidence="6">
    <location>
        <begin position="370"/>
        <end position="381"/>
    </location>
</feature>
<evidence type="ECO:0000256" key="1">
    <source>
        <dbReference type="ARBA" id="ARBA00022614"/>
    </source>
</evidence>
<evidence type="ECO:0000256" key="2">
    <source>
        <dbReference type="ARBA" id="ARBA00022729"/>
    </source>
</evidence>
<feature type="compositionally biased region" description="Polar residues" evidence="6">
    <location>
        <begin position="638"/>
        <end position="663"/>
    </location>
</feature>
<dbReference type="Gene3D" id="3.80.10.10">
    <property type="entry name" value="Ribonuclease Inhibitor"/>
    <property type="match status" value="1"/>
</dbReference>
<feature type="region of interest" description="Disordered" evidence="6">
    <location>
        <begin position="624"/>
        <end position="736"/>
    </location>
</feature>
<dbReference type="InterPro" id="IPR001611">
    <property type="entry name" value="Leu-rich_rpt"/>
</dbReference>
<keyword evidence="7" id="KW-0812">Transmembrane</keyword>
<proteinExistence type="predicted"/>
<evidence type="ECO:0000259" key="8">
    <source>
        <dbReference type="PROSITE" id="PS50835"/>
    </source>
</evidence>
<dbReference type="SUPFAM" id="SSF48726">
    <property type="entry name" value="Immunoglobulin"/>
    <property type="match status" value="1"/>
</dbReference>
<keyword evidence="7" id="KW-1133">Transmembrane helix</keyword>
<dbReference type="PROSITE" id="PS51450">
    <property type="entry name" value="LRR"/>
    <property type="match status" value="1"/>
</dbReference>
<dbReference type="InterPro" id="IPR003591">
    <property type="entry name" value="Leu-rich_rpt_typical-subtyp"/>
</dbReference>
<sequence>EKLRVLDLSTNQLARLDGVQFPPLPHLRKLDLRENALAYVHNFAFSNLAILNSLRLSGNRLQLIQPQLFLNNTKLVELELHDNLWECDCRLKDLVNWVKSRALLQTHVTCSSPERVSGRKWETLSDVELACRPELIVPQSQIPVALGQNASMTCRASGDPLPQLKWVLHGRVLTNMSIIPFSHPEQRYMVKEIVEGKDRWTQLTVPLVTDHDLTYYTCVADNLAGLVEQNVSLIPAAPTLPGAVSPKTGLELYVIISIALGGLLLLILIFLLICCCLKKRRHHESKLRPKVNGVAGGNHIEHKNVMIVNPVEKPPRKYEKVPQIDFELTALSPDPGAHRSYDEVDYPEAGPASHRSPLATLEEEDDDLPSQDTTLPLDSTATPSQCVLADYAAHYPDLLDMTRPRAVSPTQLSYHSLVAPQFTTPGEWRYSYVTPTELSHYPAAYVPPHQVQPRPGYVTLPRRHRSPSWAGTSMVEPDTASSPPPASEDGKLVRFDPIYDTLGPRTTADGTSRTDLTRPALRAAEPFTPHTPQSPSSPPSLPPYYTPISQSAHPGRLHSRNQSATLPRSTPNLLEGSSLSLPQHEVPSSHLTTRAARLAAHSPTPSNASTVRTGSPAYRTASPIVSVSQNHSPHRPSTKTPLGSSNESTLDSSQHNNNNNTISGKGDLNASEMSVGSSGGPGIVGNSGKKVPPKPPPKPSGKRLSVSSAGSDSRKGSLAGDNARVFQDEGPDGTEV</sequence>
<evidence type="ECO:0000256" key="3">
    <source>
        <dbReference type="ARBA" id="ARBA00022737"/>
    </source>
</evidence>
<keyword evidence="7" id="KW-0472">Membrane</keyword>
<feature type="region of interest" description="Disordered" evidence="6">
    <location>
        <begin position="524"/>
        <end position="592"/>
    </location>
</feature>
<dbReference type="EMBL" id="JARKIK010000089">
    <property type="protein sequence ID" value="KAK8723432.1"/>
    <property type="molecule type" value="Genomic_DNA"/>
</dbReference>
<dbReference type="Pfam" id="PF13927">
    <property type="entry name" value="Ig_3"/>
    <property type="match status" value="1"/>
</dbReference>
<keyword evidence="4" id="KW-1015">Disulfide bond</keyword>
<dbReference type="PANTHER" id="PTHR45842:SF12">
    <property type="entry name" value="KEKKON 5, ISOFORM A"/>
    <property type="match status" value="1"/>
</dbReference>
<keyword evidence="5" id="KW-0325">Glycoprotein</keyword>
<feature type="domain" description="Ig-like" evidence="8">
    <location>
        <begin position="133"/>
        <end position="232"/>
    </location>
</feature>
<dbReference type="InterPro" id="IPR032675">
    <property type="entry name" value="LRR_dom_sf"/>
</dbReference>
<feature type="region of interest" description="Disordered" evidence="6">
    <location>
        <begin position="332"/>
        <end position="355"/>
    </location>
</feature>
<evidence type="ECO:0000256" key="7">
    <source>
        <dbReference type="SAM" id="Phobius"/>
    </source>
</evidence>
<dbReference type="PROSITE" id="PS50835">
    <property type="entry name" value="IG_LIKE"/>
    <property type="match status" value="1"/>
</dbReference>
<feature type="region of interest" description="Disordered" evidence="6">
    <location>
        <begin position="362"/>
        <end position="381"/>
    </location>
</feature>
<evidence type="ECO:0000313" key="9">
    <source>
        <dbReference type="EMBL" id="KAK8723435.1"/>
    </source>
</evidence>
<dbReference type="SMART" id="SM00409">
    <property type="entry name" value="IG"/>
    <property type="match status" value="1"/>
</dbReference>